<protein>
    <recommendedName>
        <fullName evidence="4">serine-type D-Ala-D-Ala carboxypeptidase</fullName>
        <ecNumber evidence="4">3.4.16.4</ecNumber>
    </recommendedName>
</protein>
<evidence type="ECO:0000259" key="16">
    <source>
        <dbReference type="SMART" id="SM00936"/>
    </source>
</evidence>
<evidence type="ECO:0000256" key="14">
    <source>
        <dbReference type="PIRSR" id="PIRSR618044-2"/>
    </source>
</evidence>
<evidence type="ECO:0000256" key="2">
    <source>
        <dbReference type="ARBA" id="ARBA00004752"/>
    </source>
</evidence>
<dbReference type="AlphaFoldDB" id="A0A2R6Y1Y9"/>
<feature type="active site" evidence="13">
    <location>
        <position position="156"/>
    </location>
</feature>
<dbReference type="InterPro" id="IPR012907">
    <property type="entry name" value="Peptidase_S11_C"/>
</dbReference>
<dbReference type="Proteomes" id="UP000244338">
    <property type="component" value="Unassembled WGS sequence"/>
</dbReference>
<dbReference type="InterPro" id="IPR037167">
    <property type="entry name" value="Peptidase_S11_C_sf"/>
</dbReference>
<evidence type="ECO:0000256" key="7">
    <source>
        <dbReference type="ARBA" id="ARBA00022729"/>
    </source>
</evidence>
<evidence type="ECO:0000256" key="12">
    <source>
        <dbReference type="ARBA" id="ARBA00034000"/>
    </source>
</evidence>
<dbReference type="SUPFAM" id="SSF69189">
    <property type="entry name" value="Penicillin-binding protein associated domain"/>
    <property type="match status" value="1"/>
</dbReference>
<comment type="pathway">
    <text evidence="2">Cell wall biogenesis; peptidoglycan biosynthesis.</text>
</comment>
<dbReference type="GO" id="GO:0009252">
    <property type="term" value="P:peptidoglycan biosynthetic process"/>
    <property type="evidence" value="ECO:0007669"/>
    <property type="project" value="UniProtKB-UniPathway"/>
</dbReference>
<dbReference type="PANTHER" id="PTHR21581">
    <property type="entry name" value="D-ALANYL-D-ALANINE CARBOXYPEPTIDASE"/>
    <property type="match status" value="1"/>
</dbReference>
<evidence type="ECO:0000256" key="9">
    <source>
        <dbReference type="ARBA" id="ARBA00022960"/>
    </source>
</evidence>
<keyword evidence="8" id="KW-0378">Hydrolase</keyword>
<dbReference type="GO" id="GO:0008360">
    <property type="term" value="P:regulation of cell shape"/>
    <property type="evidence" value="ECO:0007669"/>
    <property type="project" value="UniProtKB-KW"/>
</dbReference>
<evidence type="ECO:0000256" key="1">
    <source>
        <dbReference type="ARBA" id="ARBA00003217"/>
    </source>
</evidence>
<dbReference type="GO" id="GO:0009002">
    <property type="term" value="F:serine-type D-Ala-D-Ala carboxypeptidase activity"/>
    <property type="evidence" value="ECO:0007669"/>
    <property type="project" value="UniProtKB-EC"/>
</dbReference>
<keyword evidence="7" id="KW-0732">Signal</keyword>
<comment type="similarity">
    <text evidence="3 15">Belongs to the peptidase S11 family.</text>
</comment>
<reference evidence="18" key="1">
    <citation type="journal article" date="2018" name="Sci. Rep.">
        <title>Lignite coal burning seam in the remote Altai Mountains harbors a hydrogen-driven thermophilic microbial community.</title>
        <authorList>
            <person name="Kadnikov V.V."/>
            <person name="Mardanov A.V."/>
            <person name="Ivasenko D.A."/>
            <person name="Antsiferov D.V."/>
            <person name="Beletsky A.V."/>
            <person name="Karnachuk O.V."/>
            <person name="Ravin N.V."/>
        </authorList>
    </citation>
    <scope>NUCLEOTIDE SEQUENCE [LARGE SCALE GENOMIC DNA]</scope>
</reference>
<dbReference type="PANTHER" id="PTHR21581:SF11">
    <property type="entry name" value="D-ALANYL-D-ALANINE CARBOXYPEPTIDASE DACA"/>
    <property type="match status" value="1"/>
</dbReference>
<organism evidence="17 18">
    <name type="scientific">Candidatus Carbonibacillus altaicus</name>
    <dbReference type="NCBI Taxonomy" id="2163959"/>
    <lineage>
        <taxon>Bacteria</taxon>
        <taxon>Bacillati</taxon>
        <taxon>Bacillota</taxon>
        <taxon>Bacilli</taxon>
        <taxon>Bacillales</taxon>
        <taxon>Candidatus Carbonibacillus</taxon>
    </lineage>
</organism>
<evidence type="ECO:0000256" key="8">
    <source>
        <dbReference type="ARBA" id="ARBA00022801"/>
    </source>
</evidence>
<proteinExistence type="inferred from homology"/>
<keyword evidence="11" id="KW-0961">Cell wall biogenesis/degradation</keyword>
<evidence type="ECO:0000256" key="3">
    <source>
        <dbReference type="ARBA" id="ARBA00007164"/>
    </source>
</evidence>
<feature type="domain" description="Peptidase S11 D-Ala-D-Ala carboxypeptidase A C-terminal" evidence="16">
    <location>
        <begin position="328"/>
        <end position="436"/>
    </location>
</feature>
<dbReference type="InterPro" id="IPR001967">
    <property type="entry name" value="Peptidase_S11_N"/>
</dbReference>
<dbReference type="GO" id="GO:0006508">
    <property type="term" value="P:proteolysis"/>
    <property type="evidence" value="ECO:0007669"/>
    <property type="project" value="UniProtKB-KW"/>
</dbReference>
<evidence type="ECO:0000256" key="5">
    <source>
        <dbReference type="ARBA" id="ARBA00022645"/>
    </source>
</evidence>
<dbReference type="PRINTS" id="PR00725">
    <property type="entry name" value="DADACBPTASE1"/>
</dbReference>
<sequence length="468" mass="52038">MDTIRSTQAGKRIIGQAIERGWERMHQSFLSLFKRILYALILFALLLFDVPSVARAEDAPGLDLNVRAAILMETETGQILYAQDPDTPYPPASMTKMMAEYLVLESIKNGKIHWDDRVVASDYVYFLGKDKGSRVFINQGEERTVRELFAAMAIYSANDATAMLAEYIAGSETAFVQMMNEKARAFGMEHTHFVTSSGYPEDDLGPYRPNIEGEQMMSARDAAILGWHLITDFPEVTEFTATPKAVFREGEKNPVNMLNWNKLLPGMPFYYEGADGLKTGHTSAAKWSITATAKRGDMRLVAVIIGAESEDERFTNVRRLFDYGFNNFSRVQVLSHGDVVPGYETLKVSGGKRKDVSLVTDAALHVMWPKGETIDVTADMFSVTLDADKAVAPLKAGTVLGYVQLKHHRYPLILEQGMGENSGPEVALVSREDVERASPIALFFRAIGSFIADLWNSIMQAIGGWFGK</sequence>
<dbReference type="EMBL" id="PEBX01000021">
    <property type="protein sequence ID" value="PTQ56699.1"/>
    <property type="molecule type" value="Genomic_DNA"/>
</dbReference>
<dbReference type="InterPro" id="IPR012338">
    <property type="entry name" value="Beta-lactam/transpept-like"/>
</dbReference>
<comment type="function">
    <text evidence="1">Removes C-terminal D-alanyl residues from sugar-peptide cell wall precursors.</text>
</comment>
<dbReference type="Pfam" id="PF00768">
    <property type="entry name" value="Peptidase_S11"/>
    <property type="match status" value="1"/>
</dbReference>
<evidence type="ECO:0000256" key="15">
    <source>
        <dbReference type="RuleBase" id="RU004016"/>
    </source>
</evidence>
<keyword evidence="5 17" id="KW-0121">Carboxypeptidase</keyword>
<dbReference type="SUPFAM" id="SSF56601">
    <property type="entry name" value="beta-lactamase/transpeptidase-like"/>
    <property type="match status" value="1"/>
</dbReference>
<name>A0A2R6Y1Y9_9BACL</name>
<evidence type="ECO:0000256" key="6">
    <source>
        <dbReference type="ARBA" id="ARBA00022670"/>
    </source>
</evidence>
<dbReference type="GO" id="GO:0071555">
    <property type="term" value="P:cell wall organization"/>
    <property type="evidence" value="ECO:0007669"/>
    <property type="project" value="UniProtKB-KW"/>
</dbReference>
<keyword evidence="9" id="KW-0133">Cell shape</keyword>
<accession>A0A2R6Y1Y9</accession>
<evidence type="ECO:0000256" key="4">
    <source>
        <dbReference type="ARBA" id="ARBA00012448"/>
    </source>
</evidence>
<evidence type="ECO:0000256" key="11">
    <source>
        <dbReference type="ARBA" id="ARBA00023316"/>
    </source>
</evidence>
<feature type="active site" description="Acyl-ester intermediate" evidence="13">
    <location>
        <position position="93"/>
    </location>
</feature>
<evidence type="ECO:0000313" key="17">
    <source>
        <dbReference type="EMBL" id="PTQ56699.1"/>
    </source>
</evidence>
<evidence type="ECO:0000256" key="13">
    <source>
        <dbReference type="PIRSR" id="PIRSR618044-1"/>
    </source>
</evidence>
<dbReference type="InterPro" id="IPR018044">
    <property type="entry name" value="Peptidase_S11"/>
</dbReference>
<feature type="active site" description="Proton acceptor" evidence="13">
    <location>
        <position position="96"/>
    </location>
</feature>
<dbReference type="EC" id="3.4.16.4" evidence="4"/>
<dbReference type="Gene3D" id="2.60.410.10">
    <property type="entry name" value="D-Ala-D-Ala carboxypeptidase, C-terminal domain"/>
    <property type="match status" value="1"/>
</dbReference>
<keyword evidence="10" id="KW-0573">Peptidoglycan synthesis</keyword>
<feature type="binding site" evidence="14">
    <location>
        <position position="278"/>
    </location>
    <ligand>
        <name>substrate</name>
    </ligand>
</feature>
<dbReference type="SMART" id="SM00936">
    <property type="entry name" value="PBP5_C"/>
    <property type="match status" value="1"/>
</dbReference>
<comment type="caution">
    <text evidence="17">The sequence shown here is derived from an EMBL/GenBank/DDBJ whole genome shotgun (WGS) entry which is preliminary data.</text>
</comment>
<dbReference type="InterPro" id="IPR015956">
    <property type="entry name" value="Peniciliin-bd_prot_C_sf"/>
</dbReference>
<evidence type="ECO:0000313" key="18">
    <source>
        <dbReference type="Proteomes" id="UP000244338"/>
    </source>
</evidence>
<dbReference type="UniPathway" id="UPA00219"/>
<dbReference type="Pfam" id="PF07943">
    <property type="entry name" value="PBP5_C"/>
    <property type="match status" value="1"/>
</dbReference>
<gene>
    <name evidence="17" type="ORF">BSOLF_2750</name>
</gene>
<evidence type="ECO:0000256" key="10">
    <source>
        <dbReference type="ARBA" id="ARBA00022984"/>
    </source>
</evidence>
<keyword evidence="6" id="KW-0645">Protease</keyword>
<comment type="catalytic activity">
    <reaction evidence="12">
        <text>Preferential cleavage: (Ac)2-L-Lys-D-Ala-|-D-Ala. Also transpeptidation of peptidyl-alanyl moieties that are N-acyl substituents of D-alanine.</text>
        <dbReference type="EC" id="3.4.16.4"/>
    </reaction>
</comment>
<dbReference type="Gene3D" id="3.40.710.10">
    <property type="entry name" value="DD-peptidase/beta-lactamase superfamily"/>
    <property type="match status" value="1"/>
</dbReference>